<keyword evidence="2" id="KW-0547">Nucleotide-binding</keyword>
<dbReference type="InterPro" id="IPR017871">
    <property type="entry name" value="ABC_transporter-like_CS"/>
</dbReference>
<evidence type="ECO:0000256" key="2">
    <source>
        <dbReference type="ARBA" id="ARBA00022741"/>
    </source>
</evidence>
<gene>
    <name evidence="5" type="ORF">D0544_09680</name>
</gene>
<organism evidence="5 6">
    <name type="scientific">Aestuariirhabdus litorea</name>
    <dbReference type="NCBI Taxonomy" id="2528527"/>
    <lineage>
        <taxon>Bacteria</taxon>
        <taxon>Pseudomonadati</taxon>
        <taxon>Pseudomonadota</taxon>
        <taxon>Gammaproteobacteria</taxon>
        <taxon>Oceanospirillales</taxon>
        <taxon>Aestuariirhabdaceae</taxon>
        <taxon>Aestuariirhabdus</taxon>
    </lineage>
</organism>
<dbReference type="PANTHER" id="PTHR43423:SF1">
    <property type="entry name" value="ABC TRANSPORTER I FAMILY MEMBER 17"/>
    <property type="match status" value="1"/>
</dbReference>
<proteinExistence type="predicted"/>
<feature type="domain" description="ABC transporter" evidence="4">
    <location>
        <begin position="21"/>
        <end position="248"/>
    </location>
</feature>
<dbReference type="PROSITE" id="PS50893">
    <property type="entry name" value="ABC_TRANSPORTER_2"/>
    <property type="match status" value="1"/>
</dbReference>
<name>A0A3P3VTL6_9GAMM</name>
<keyword evidence="6" id="KW-1185">Reference proteome</keyword>
<evidence type="ECO:0000313" key="6">
    <source>
        <dbReference type="Proteomes" id="UP000280792"/>
    </source>
</evidence>
<evidence type="ECO:0000259" key="4">
    <source>
        <dbReference type="PROSITE" id="PS50893"/>
    </source>
</evidence>
<keyword evidence="3 5" id="KW-0067">ATP-binding</keyword>
<dbReference type="RefSeq" id="WP_125015734.1">
    <property type="nucleotide sequence ID" value="NZ_QWEZ01000001.1"/>
</dbReference>
<comment type="caution">
    <text evidence="5">The sequence shown here is derived from an EMBL/GenBank/DDBJ whole genome shotgun (WGS) entry which is preliminary data.</text>
</comment>
<dbReference type="SMART" id="SM00382">
    <property type="entry name" value="AAA"/>
    <property type="match status" value="1"/>
</dbReference>
<evidence type="ECO:0000313" key="5">
    <source>
        <dbReference type="EMBL" id="RRJ85308.1"/>
    </source>
</evidence>
<dbReference type="Proteomes" id="UP000280792">
    <property type="component" value="Unassembled WGS sequence"/>
</dbReference>
<evidence type="ECO:0000256" key="3">
    <source>
        <dbReference type="ARBA" id="ARBA00022840"/>
    </source>
</evidence>
<dbReference type="InterPro" id="IPR003439">
    <property type="entry name" value="ABC_transporter-like_ATP-bd"/>
</dbReference>
<dbReference type="PROSITE" id="PS00211">
    <property type="entry name" value="ABC_TRANSPORTER_1"/>
    <property type="match status" value="1"/>
</dbReference>
<dbReference type="SUPFAM" id="SSF52540">
    <property type="entry name" value="P-loop containing nucleoside triphosphate hydrolases"/>
    <property type="match status" value="1"/>
</dbReference>
<dbReference type="AlphaFoldDB" id="A0A3P3VTL6"/>
<dbReference type="InterPro" id="IPR027417">
    <property type="entry name" value="P-loop_NTPase"/>
</dbReference>
<dbReference type="Gene3D" id="3.40.50.300">
    <property type="entry name" value="P-loop containing nucleotide triphosphate hydrolases"/>
    <property type="match status" value="1"/>
</dbReference>
<protein>
    <submittedName>
        <fullName evidence="5">ATP-binding cassette domain-containing protein</fullName>
    </submittedName>
</protein>
<dbReference type="PANTHER" id="PTHR43423">
    <property type="entry name" value="ABC TRANSPORTER I FAMILY MEMBER 17"/>
    <property type="match status" value="1"/>
</dbReference>
<dbReference type="Pfam" id="PF00005">
    <property type="entry name" value="ABC_tran"/>
    <property type="match status" value="1"/>
</dbReference>
<accession>A0A3P3VTL6</accession>
<reference evidence="5 6" key="2">
    <citation type="submission" date="2018-12" db="EMBL/GenBank/DDBJ databases">
        <title>Simiduia agarivorans gen. nov., sp. nov., a marine, agarolytic bacterium isolated from shallow coastal water from Keelung, Taiwan.</title>
        <authorList>
            <person name="Shieh W.Y."/>
        </authorList>
    </citation>
    <scope>NUCLEOTIDE SEQUENCE [LARGE SCALE GENOMIC DNA]</scope>
    <source>
        <strain evidence="5 6">GTF-13</strain>
    </source>
</reference>
<reference evidence="5 6" key="1">
    <citation type="submission" date="2018-08" db="EMBL/GenBank/DDBJ databases">
        <authorList>
            <person name="Khan S.A."/>
        </authorList>
    </citation>
    <scope>NUCLEOTIDE SEQUENCE [LARGE SCALE GENOMIC DNA]</scope>
    <source>
        <strain evidence="5 6">GTF-13</strain>
    </source>
</reference>
<dbReference type="GO" id="GO:0016887">
    <property type="term" value="F:ATP hydrolysis activity"/>
    <property type="evidence" value="ECO:0007669"/>
    <property type="project" value="InterPro"/>
</dbReference>
<dbReference type="EMBL" id="QWEZ01000001">
    <property type="protein sequence ID" value="RRJ85308.1"/>
    <property type="molecule type" value="Genomic_DNA"/>
</dbReference>
<evidence type="ECO:0000256" key="1">
    <source>
        <dbReference type="ARBA" id="ARBA00022448"/>
    </source>
</evidence>
<sequence>MLEIAEPLVDSRRPEHCLLPGEAIGLGYRVRGKSLLEQIDLRIEGRGTSVILGPNGAGKSLLLRLLHGLLEPTQGEVRWGGKPLDPSLQRSQAMVFQKPVLLRRSVAANLRFVLTLEGRPPRRVLDSRINQLLEGVGLREQAEQPARLLSGGEQQRLAMARALALNPQVLLLDEPTASLDPASTAAIEGIVERCVQAGMRVLFVTHDLGQARRLADEIIFIDQGRVTERTPAASFFEQPQSQAARDYLAGRLRF</sequence>
<dbReference type="InterPro" id="IPR003593">
    <property type="entry name" value="AAA+_ATPase"/>
</dbReference>
<keyword evidence="1" id="KW-0813">Transport</keyword>
<dbReference type="GO" id="GO:0005524">
    <property type="term" value="F:ATP binding"/>
    <property type="evidence" value="ECO:0007669"/>
    <property type="project" value="UniProtKB-KW"/>
</dbReference>